<dbReference type="CDD" id="cd04301">
    <property type="entry name" value="NAT_SF"/>
    <property type="match status" value="1"/>
</dbReference>
<dbReference type="Pfam" id="PF00583">
    <property type="entry name" value="Acetyltransf_1"/>
    <property type="match status" value="1"/>
</dbReference>
<dbReference type="PANTHER" id="PTHR13170">
    <property type="entry name" value="O-GLCNACASE"/>
    <property type="match status" value="1"/>
</dbReference>
<reference evidence="2 3" key="1">
    <citation type="submission" date="2018-10" db="EMBL/GenBank/DDBJ databases">
        <authorList>
            <person name="Li J."/>
        </authorList>
    </citation>
    <scope>NUCLEOTIDE SEQUENCE [LARGE SCALE GENOMIC DNA]</scope>
    <source>
        <strain evidence="2 3">CCTCC AB209002</strain>
    </source>
</reference>
<protein>
    <submittedName>
        <fullName evidence="2">GNAT family N-acetyltransferase</fullName>
    </submittedName>
</protein>
<dbReference type="InterPro" id="IPR000182">
    <property type="entry name" value="GNAT_dom"/>
</dbReference>
<evidence type="ECO:0000313" key="2">
    <source>
        <dbReference type="EMBL" id="RLP73477.1"/>
    </source>
</evidence>
<dbReference type="AlphaFoldDB" id="A0A3L7A024"/>
<dbReference type="SUPFAM" id="SSF55729">
    <property type="entry name" value="Acyl-CoA N-acyltransferases (Nat)"/>
    <property type="match status" value="1"/>
</dbReference>
<sequence>MMRIRPYTPADRPAIADICVRTGDSGQDATGLHSSDGLLPDIYALPYVDREPELAFVVDNGERAVGYIIGTADTRAFADWFNTGWWPRAATRYDADGPDKELLASVANPNRMLIPAVDEYPAHLHIDLLPEAQGQGFGRSLIETLAASLAERGIRGLHLVVGTANTNAQAFYKRVGFTELAADAGGVTLGRKLP</sequence>
<gene>
    <name evidence="2" type="ORF">D9V29_01980</name>
</gene>
<name>A0A3L7A024_9MICO</name>
<keyword evidence="3" id="KW-1185">Reference proteome</keyword>
<feature type="domain" description="N-acetyltransferase" evidence="1">
    <location>
        <begin position="2"/>
        <end position="194"/>
    </location>
</feature>
<comment type="caution">
    <text evidence="2">The sequence shown here is derived from an EMBL/GenBank/DDBJ whole genome shotgun (WGS) entry which is preliminary data.</text>
</comment>
<dbReference type="InterPro" id="IPR016181">
    <property type="entry name" value="Acyl_CoA_acyltransferase"/>
</dbReference>
<dbReference type="EMBL" id="RCUV01000002">
    <property type="protein sequence ID" value="RLP73477.1"/>
    <property type="molecule type" value="Genomic_DNA"/>
</dbReference>
<dbReference type="RefSeq" id="WP_121671641.1">
    <property type="nucleotide sequence ID" value="NZ_BMXM01000002.1"/>
</dbReference>
<organism evidence="2 3">
    <name type="scientific">Mycetocola manganoxydans</name>
    <dbReference type="NCBI Taxonomy" id="699879"/>
    <lineage>
        <taxon>Bacteria</taxon>
        <taxon>Bacillati</taxon>
        <taxon>Actinomycetota</taxon>
        <taxon>Actinomycetes</taxon>
        <taxon>Micrococcales</taxon>
        <taxon>Microbacteriaceae</taxon>
        <taxon>Mycetocola</taxon>
    </lineage>
</organism>
<dbReference type="InterPro" id="IPR051822">
    <property type="entry name" value="Glycosyl_Hydrolase_84"/>
</dbReference>
<evidence type="ECO:0000313" key="3">
    <source>
        <dbReference type="Proteomes" id="UP000270299"/>
    </source>
</evidence>
<proteinExistence type="predicted"/>
<keyword evidence="2" id="KW-0808">Transferase</keyword>
<evidence type="ECO:0000259" key="1">
    <source>
        <dbReference type="PROSITE" id="PS51186"/>
    </source>
</evidence>
<dbReference type="GO" id="GO:0016747">
    <property type="term" value="F:acyltransferase activity, transferring groups other than amino-acyl groups"/>
    <property type="evidence" value="ECO:0007669"/>
    <property type="project" value="InterPro"/>
</dbReference>
<dbReference type="Proteomes" id="UP000270299">
    <property type="component" value="Unassembled WGS sequence"/>
</dbReference>
<dbReference type="PANTHER" id="PTHR13170:SF16">
    <property type="entry name" value="PROTEIN O-GLCNACASE"/>
    <property type="match status" value="1"/>
</dbReference>
<dbReference type="PROSITE" id="PS51186">
    <property type="entry name" value="GNAT"/>
    <property type="match status" value="1"/>
</dbReference>
<dbReference type="OrthoDB" id="8593648at2"/>
<accession>A0A3L7A024</accession>
<dbReference type="Gene3D" id="3.40.630.30">
    <property type="match status" value="1"/>
</dbReference>